<dbReference type="Pfam" id="PF22725">
    <property type="entry name" value="GFO_IDH_MocA_C3"/>
    <property type="match status" value="1"/>
</dbReference>
<dbReference type="SUPFAM" id="SSF51735">
    <property type="entry name" value="NAD(P)-binding Rossmann-fold domains"/>
    <property type="match status" value="1"/>
</dbReference>
<dbReference type="InterPro" id="IPR000683">
    <property type="entry name" value="Gfo/Idh/MocA-like_OxRdtase_N"/>
</dbReference>
<proteinExistence type="predicted"/>
<keyword evidence="5" id="KW-1185">Reference proteome</keyword>
<dbReference type="InterPro" id="IPR055170">
    <property type="entry name" value="GFO_IDH_MocA-like_dom"/>
</dbReference>
<dbReference type="Proteomes" id="UP001501705">
    <property type="component" value="Unassembled WGS sequence"/>
</dbReference>
<gene>
    <name evidence="4" type="ORF">GCM10009804_39140</name>
</gene>
<keyword evidence="1" id="KW-0560">Oxidoreductase</keyword>
<dbReference type="Gene3D" id="3.40.50.720">
    <property type="entry name" value="NAD(P)-binding Rossmann-like Domain"/>
    <property type="match status" value="1"/>
</dbReference>
<feature type="domain" description="Gfo/Idh/MocA-like oxidoreductase N-terminal" evidence="2">
    <location>
        <begin position="26"/>
        <end position="138"/>
    </location>
</feature>
<dbReference type="PANTHER" id="PTHR43818:SF11">
    <property type="entry name" value="BCDNA.GH03377"/>
    <property type="match status" value="1"/>
</dbReference>
<protein>
    <submittedName>
        <fullName evidence="4">Gfo/Idh/MocA family oxidoreductase</fullName>
    </submittedName>
</protein>
<evidence type="ECO:0000259" key="3">
    <source>
        <dbReference type="Pfam" id="PF22725"/>
    </source>
</evidence>
<feature type="domain" description="GFO/IDH/MocA-like oxidoreductase" evidence="3">
    <location>
        <begin position="152"/>
        <end position="285"/>
    </location>
</feature>
<dbReference type="PANTHER" id="PTHR43818">
    <property type="entry name" value="BCDNA.GH03377"/>
    <property type="match status" value="1"/>
</dbReference>
<reference evidence="4 5" key="1">
    <citation type="journal article" date="2019" name="Int. J. Syst. Evol. Microbiol.">
        <title>The Global Catalogue of Microorganisms (GCM) 10K type strain sequencing project: providing services to taxonomists for standard genome sequencing and annotation.</title>
        <authorList>
            <consortium name="The Broad Institute Genomics Platform"/>
            <consortium name="The Broad Institute Genome Sequencing Center for Infectious Disease"/>
            <person name="Wu L."/>
            <person name="Ma J."/>
        </authorList>
    </citation>
    <scope>NUCLEOTIDE SEQUENCE [LARGE SCALE GENOMIC DNA]</scope>
    <source>
        <strain evidence="4 5">JCM 15572</strain>
    </source>
</reference>
<evidence type="ECO:0000259" key="2">
    <source>
        <dbReference type="Pfam" id="PF01408"/>
    </source>
</evidence>
<sequence length="386" mass="39952">MGKQMTGPAKGDGAGAVSAGAGAVTKVGIVGTGVISGTYLDHLDKLPGVEVVAVADLDRSRAEAIATEHDGIRALTPEELYAADNVEIVINLTIPAAHAAVHQAALAAGKHVYGEKPLAMDRAEAEPLLKYAAANDLRIGCAPDTVLGTGTQTARAAIDRGDIGTPHAATAFMVTPGHELWHPAPEFYYRPGGGPVLDMGPYYVTSLVTLLGPVVRVTARAGRAKQQRTVHTGPRAGTVFDVEVPTHVTGVLEHESGALTTVLMSFDVWAGRLPRIEVHGTDGSLSVPDPNAFDGTVEIVTPERREWTEVPVAGGYAGAGRGVGVADLARAVRNGEPHRADGALAYHVLDVLESFVDSAIQDQPLDVASTVARPAAVPLGASPETA</sequence>
<evidence type="ECO:0000313" key="4">
    <source>
        <dbReference type="EMBL" id="GAA1578845.1"/>
    </source>
</evidence>
<dbReference type="InterPro" id="IPR050463">
    <property type="entry name" value="Gfo/Idh/MocA_oxidrdct_glycsds"/>
</dbReference>
<dbReference type="EMBL" id="BAAAPH010000012">
    <property type="protein sequence ID" value="GAA1578845.1"/>
    <property type="molecule type" value="Genomic_DNA"/>
</dbReference>
<dbReference type="Gene3D" id="3.30.360.10">
    <property type="entry name" value="Dihydrodipicolinate Reductase, domain 2"/>
    <property type="match status" value="1"/>
</dbReference>
<name>A0ABN2DMA0_9ACTN</name>
<dbReference type="SUPFAM" id="SSF55347">
    <property type="entry name" value="Glyceraldehyde-3-phosphate dehydrogenase-like, C-terminal domain"/>
    <property type="match status" value="1"/>
</dbReference>
<dbReference type="Pfam" id="PF01408">
    <property type="entry name" value="GFO_IDH_MocA"/>
    <property type="match status" value="1"/>
</dbReference>
<accession>A0ABN2DMA0</accession>
<comment type="caution">
    <text evidence="4">The sequence shown here is derived from an EMBL/GenBank/DDBJ whole genome shotgun (WGS) entry which is preliminary data.</text>
</comment>
<dbReference type="InterPro" id="IPR036291">
    <property type="entry name" value="NAD(P)-bd_dom_sf"/>
</dbReference>
<evidence type="ECO:0000256" key="1">
    <source>
        <dbReference type="ARBA" id="ARBA00023002"/>
    </source>
</evidence>
<organism evidence="4 5">
    <name type="scientific">Kribbella hippodromi</name>
    <dbReference type="NCBI Taxonomy" id="434347"/>
    <lineage>
        <taxon>Bacteria</taxon>
        <taxon>Bacillati</taxon>
        <taxon>Actinomycetota</taxon>
        <taxon>Actinomycetes</taxon>
        <taxon>Propionibacteriales</taxon>
        <taxon>Kribbellaceae</taxon>
        <taxon>Kribbella</taxon>
    </lineage>
</organism>
<evidence type="ECO:0000313" key="5">
    <source>
        <dbReference type="Proteomes" id="UP001501705"/>
    </source>
</evidence>